<keyword evidence="3" id="KW-1185">Reference proteome</keyword>
<dbReference type="STRING" id="225345.CLCHR_26120"/>
<dbReference type="OrthoDB" id="9768630at2"/>
<keyword evidence="1" id="KW-0732">Signal</keyword>
<dbReference type="PANTHER" id="PTHR43649:SF32">
    <property type="entry name" value="SUGAR BINDING SECRETED PROTEIN"/>
    <property type="match status" value="1"/>
</dbReference>
<gene>
    <name evidence="2" type="primary">lacE_3</name>
    <name evidence="2" type="ORF">CLCHR_26120</name>
</gene>
<dbReference type="EMBL" id="MZGT01000033">
    <property type="protein sequence ID" value="OPJ61108.1"/>
    <property type="molecule type" value="Genomic_DNA"/>
</dbReference>
<dbReference type="InterPro" id="IPR050490">
    <property type="entry name" value="Bact_solute-bd_prot1"/>
</dbReference>
<sequence>MKFKKIMAAVVTGMMAVSLMACGSSSSGGSSSASSSKGKDDKTITIWAWDDTFNIKAANMAKDMYLKDHPDVTVNVVSMAQDDVVQKLNTSLSSGTYDGLPNIVLIEDYKIQNYLQSYPGELKDLSGKVDKTKFMDYKLDIMSEGSKFYGVPFDSGVAGLFYRTDLIEAAGYTKADMQDLTWEKYIEIGKAVKAKTGKAMLTIDPSDLNQLRIMMQSAGSWYVKDDGKTVNIADNQGLKDAINIYKQFVDAGITKQVSGWDSFISAFQKGDVATVPNGCWIASSIKASEDQKGKWAVAAIPRLGANSKSVNASNSGGSSWYVLDKVGNSDLAADFLASTFGSSDKLMNDLVPAISLVSTLKSAGSMENYSKPQEFFSNQEVFKDFSKWATKIPTVNYGLYTYQLESVMAEGMQKIVAGADVDATLKDTQAQAEAAVKK</sequence>
<comment type="caution">
    <text evidence="2">The sequence shown here is derived from an EMBL/GenBank/DDBJ whole genome shotgun (WGS) entry which is preliminary data.</text>
</comment>
<evidence type="ECO:0000313" key="3">
    <source>
        <dbReference type="Proteomes" id="UP000191056"/>
    </source>
</evidence>
<name>A0A1V4IM47_9CLOT</name>
<feature type="chain" id="PRO_5038513355" evidence="1">
    <location>
        <begin position="24"/>
        <end position="438"/>
    </location>
</feature>
<dbReference type="Gene3D" id="3.40.190.10">
    <property type="entry name" value="Periplasmic binding protein-like II"/>
    <property type="match status" value="1"/>
</dbReference>
<reference evidence="2 3" key="1">
    <citation type="submission" date="2017-03" db="EMBL/GenBank/DDBJ databases">
        <title>Genome sequence of Clostridium chromiireducens DSM 23318.</title>
        <authorList>
            <person name="Poehlein A."/>
            <person name="Daniel R."/>
        </authorList>
    </citation>
    <scope>NUCLEOTIDE SEQUENCE [LARGE SCALE GENOMIC DNA]</scope>
    <source>
        <strain evidence="2 3">DSM 23318</strain>
    </source>
</reference>
<protein>
    <submittedName>
        <fullName evidence="2">Lactose-binding protein</fullName>
    </submittedName>
</protein>
<dbReference type="Proteomes" id="UP000191056">
    <property type="component" value="Unassembled WGS sequence"/>
</dbReference>
<dbReference type="RefSeq" id="WP_079440229.1">
    <property type="nucleotide sequence ID" value="NZ_MZGT01000033.1"/>
</dbReference>
<dbReference type="SUPFAM" id="SSF53850">
    <property type="entry name" value="Periplasmic binding protein-like II"/>
    <property type="match status" value="1"/>
</dbReference>
<dbReference type="InterPro" id="IPR006059">
    <property type="entry name" value="SBP"/>
</dbReference>
<dbReference type="AlphaFoldDB" id="A0A1V4IM47"/>
<feature type="signal peptide" evidence="1">
    <location>
        <begin position="1"/>
        <end position="23"/>
    </location>
</feature>
<dbReference type="PROSITE" id="PS51257">
    <property type="entry name" value="PROKAR_LIPOPROTEIN"/>
    <property type="match status" value="1"/>
</dbReference>
<evidence type="ECO:0000313" key="2">
    <source>
        <dbReference type="EMBL" id="OPJ61108.1"/>
    </source>
</evidence>
<evidence type="ECO:0000256" key="1">
    <source>
        <dbReference type="SAM" id="SignalP"/>
    </source>
</evidence>
<proteinExistence type="predicted"/>
<organism evidence="2 3">
    <name type="scientific">Clostridium chromiireducens</name>
    <dbReference type="NCBI Taxonomy" id="225345"/>
    <lineage>
        <taxon>Bacteria</taxon>
        <taxon>Bacillati</taxon>
        <taxon>Bacillota</taxon>
        <taxon>Clostridia</taxon>
        <taxon>Eubacteriales</taxon>
        <taxon>Clostridiaceae</taxon>
        <taxon>Clostridium</taxon>
    </lineage>
</organism>
<accession>A0A1V4IM47</accession>
<dbReference type="Pfam" id="PF13416">
    <property type="entry name" value="SBP_bac_8"/>
    <property type="match status" value="1"/>
</dbReference>
<dbReference type="PANTHER" id="PTHR43649">
    <property type="entry name" value="ARABINOSE-BINDING PROTEIN-RELATED"/>
    <property type="match status" value="1"/>
</dbReference>